<proteinExistence type="inferred from homology"/>
<dbReference type="GO" id="GO:0001682">
    <property type="term" value="P:tRNA 5'-leader removal"/>
    <property type="evidence" value="ECO:0007669"/>
    <property type="project" value="UniProtKB-UniRule"/>
</dbReference>
<protein>
    <recommendedName>
        <fullName evidence="7 8">Ribonuclease P protein component</fullName>
        <shortName evidence="7">RNase P protein</shortName>
        <shortName evidence="7">RNaseP protein</shortName>
        <ecNumber evidence="7 8">3.1.26.5</ecNumber>
    </recommendedName>
    <alternativeName>
        <fullName evidence="7">Protein C5</fullName>
    </alternativeName>
</protein>
<dbReference type="GO" id="GO:0004526">
    <property type="term" value="F:ribonuclease P activity"/>
    <property type="evidence" value="ECO:0007669"/>
    <property type="project" value="UniProtKB-UniRule"/>
</dbReference>
<keyword evidence="3 7" id="KW-0540">Nuclease</keyword>
<evidence type="ECO:0000313" key="9">
    <source>
        <dbReference type="EMBL" id="ABG53671.1"/>
    </source>
</evidence>
<organism evidence="9">
    <name type="scientific">Trichodesmium erythraeum (strain IMS101)</name>
    <dbReference type="NCBI Taxonomy" id="203124"/>
    <lineage>
        <taxon>Bacteria</taxon>
        <taxon>Bacillati</taxon>
        <taxon>Cyanobacteriota</taxon>
        <taxon>Cyanophyceae</taxon>
        <taxon>Oscillatoriophycideae</taxon>
        <taxon>Oscillatoriales</taxon>
        <taxon>Microcoleaceae</taxon>
        <taxon>Trichodesmium</taxon>
    </lineage>
</organism>
<comment type="similarity">
    <text evidence="7">Belongs to the RnpA family.</text>
</comment>
<keyword evidence="4 7" id="KW-0255">Endonuclease</keyword>
<dbReference type="PANTHER" id="PTHR33992">
    <property type="entry name" value="RIBONUCLEASE P PROTEIN COMPONENT"/>
    <property type="match status" value="1"/>
</dbReference>
<gene>
    <name evidence="7" type="primary">rnpA</name>
    <name evidence="9" type="ordered locus">Tery_4708</name>
</gene>
<name>Q10VQ3_TRIEI</name>
<comment type="subunit">
    <text evidence="7">Consists of a catalytic RNA component (M1 or rnpB) and a protein subunit.</text>
</comment>
<evidence type="ECO:0000256" key="7">
    <source>
        <dbReference type="HAMAP-Rule" id="MF_00227"/>
    </source>
</evidence>
<dbReference type="InterPro" id="IPR020568">
    <property type="entry name" value="Ribosomal_Su5_D2-typ_SF"/>
</dbReference>
<comment type="function">
    <text evidence="1 7">RNaseP catalyzes the removal of the 5'-leader sequence from pre-tRNA to produce the mature 5'-terminus. It can also cleave other RNA substrates such as 4.5S RNA. The protein component plays an auxiliary but essential role in vivo by binding to the 5'-leader sequence and broadening the substrate specificity of the ribozyme.</text>
</comment>
<dbReference type="eggNOG" id="COG0594">
    <property type="taxonomic scope" value="Bacteria"/>
</dbReference>
<dbReference type="PROSITE" id="PS00648">
    <property type="entry name" value="RIBONUCLEASE_P"/>
    <property type="match status" value="1"/>
</dbReference>
<dbReference type="GO" id="GO:0030677">
    <property type="term" value="C:ribonuclease P complex"/>
    <property type="evidence" value="ECO:0007669"/>
    <property type="project" value="TreeGrafter"/>
</dbReference>
<dbReference type="KEGG" id="ter:Tery_4708"/>
<evidence type="ECO:0000256" key="8">
    <source>
        <dbReference type="NCBIfam" id="TIGR00188"/>
    </source>
</evidence>
<dbReference type="PANTHER" id="PTHR33992:SF1">
    <property type="entry name" value="RIBONUCLEASE P PROTEIN COMPONENT"/>
    <property type="match status" value="1"/>
</dbReference>
<accession>Q10VQ3</accession>
<dbReference type="STRING" id="203124.Tery_4708"/>
<dbReference type="GO" id="GO:0042781">
    <property type="term" value="F:3'-tRNA processing endoribonuclease activity"/>
    <property type="evidence" value="ECO:0007669"/>
    <property type="project" value="TreeGrafter"/>
</dbReference>
<keyword evidence="5 7" id="KW-0378">Hydrolase</keyword>
<dbReference type="NCBIfam" id="TIGR00188">
    <property type="entry name" value="rnpA"/>
    <property type="match status" value="1"/>
</dbReference>
<sequence length="159" mass="18569">MSVWQYIRNLQKILIGGKILENLTMLPDESRLRHHKDFSAVYQKGIRKNTSHLSLRALRHMQQPQLIEHSDQLYPDRPTRIGISISKKVNKGAVVRNRIKRQIRAALRQMLPYISKGWDLVIVVKPTAKQCNYYEFLQQLEKLLAQVEVLHGYSRGSLL</sequence>
<dbReference type="SUPFAM" id="SSF54211">
    <property type="entry name" value="Ribosomal protein S5 domain 2-like"/>
    <property type="match status" value="1"/>
</dbReference>
<dbReference type="HOGENOM" id="CLU_117179_9_0_3"/>
<evidence type="ECO:0000256" key="3">
    <source>
        <dbReference type="ARBA" id="ARBA00022722"/>
    </source>
</evidence>
<dbReference type="EC" id="3.1.26.5" evidence="7 8"/>
<dbReference type="Gene3D" id="3.30.230.10">
    <property type="match status" value="1"/>
</dbReference>
<keyword evidence="2 7" id="KW-0819">tRNA processing</keyword>
<evidence type="ECO:0000256" key="6">
    <source>
        <dbReference type="ARBA" id="ARBA00022884"/>
    </source>
</evidence>
<reference evidence="9" key="1">
    <citation type="submission" date="2006-06" db="EMBL/GenBank/DDBJ databases">
        <title>Complete sequence of Trichodesmium erythraeum IMS101.</title>
        <authorList>
            <consortium name="US DOE Joint Genome Institute"/>
            <person name="Copeland A."/>
            <person name="Lucas S."/>
            <person name="Lapidus A."/>
            <person name="Barry K."/>
            <person name="Detter J.C."/>
            <person name="Glavina del Rio T."/>
            <person name="Hammon N."/>
            <person name="Israni S."/>
            <person name="Dalin E."/>
            <person name="Tice H."/>
            <person name="Pitluck S."/>
            <person name="Kiss H."/>
            <person name="Munk A.C."/>
            <person name="Brettin T."/>
            <person name="Bruce D."/>
            <person name="Han C."/>
            <person name="Tapia R."/>
            <person name="Gilna P."/>
            <person name="Schmutz J."/>
            <person name="Larimer F."/>
            <person name="Land M."/>
            <person name="Hauser L."/>
            <person name="Kyrpides N."/>
            <person name="Kim E."/>
            <person name="Richardson P."/>
        </authorList>
    </citation>
    <scope>NUCLEOTIDE SEQUENCE [LARGE SCALE GENOMIC DNA]</scope>
    <source>
        <strain evidence="9">IMS101</strain>
    </source>
</reference>
<evidence type="ECO:0000256" key="1">
    <source>
        <dbReference type="ARBA" id="ARBA00002663"/>
    </source>
</evidence>
<keyword evidence="6 7" id="KW-0694">RNA-binding</keyword>
<comment type="catalytic activity">
    <reaction evidence="7">
        <text>Endonucleolytic cleavage of RNA, removing 5'-extranucleotides from tRNA precursor.</text>
        <dbReference type="EC" id="3.1.26.5"/>
    </reaction>
</comment>
<dbReference type="HAMAP" id="MF_00227">
    <property type="entry name" value="RNase_P"/>
    <property type="match status" value="1"/>
</dbReference>
<dbReference type="GO" id="GO:0000049">
    <property type="term" value="F:tRNA binding"/>
    <property type="evidence" value="ECO:0007669"/>
    <property type="project" value="UniProtKB-UniRule"/>
</dbReference>
<dbReference type="InterPro" id="IPR014721">
    <property type="entry name" value="Ribsml_uS5_D2-typ_fold_subgr"/>
</dbReference>
<dbReference type="InterPro" id="IPR000100">
    <property type="entry name" value="RNase_P"/>
</dbReference>
<evidence type="ECO:0000256" key="2">
    <source>
        <dbReference type="ARBA" id="ARBA00022694"/>
    </source>
</evidence>
<evidence type="ECO:0000256" key="4">
    <source>
        <dbReference type="ARBA" id="ARBA00022759"/>
    </source>
</evidence>
<evidence type="ECO:0000256" key="5">
    <source>
        <dbReference type="ARBA" id="ARBA00022801"/>
    </source>
</evidence>
<dbReference type="EMBL" id="CP000393">
    <property type="protein sequence ID" value="ABG53671.1"/>
    <property type="molecule type" value="Genomic_DNA"/>
</dbReference>
<dbReference type="Pfam" id="PF00825">
    <property type="entry name" value="Ribonuclease_P"/>
    <property type="match status" value="1"/>
</dbReference>
<dbReference type="InterPro" id="IPR020539">
    <property type="entry name" value="RNase_P_CS"/>
</dbReference>
<dbReference type="AlphaFoldDB" id="Q10VQ3"/>